<dbReference type="GO" id="GO:1990904">
    <property type="term" value="C:ribonucleoprotein complex"/>
    <property type="evidence" value="ECO:0007669"/>
    <property type="project" value="TreeGrafter"/>
</dbReference>
<dbReference type="Gene3D" id="1.10.287.1490">
    <property type="match status" value="1"/>
</dbReference>
<dbReference type="RefSeq" id="NP_586478.1">
    <property type="nucleotide sequence ID" value="NM_001042311.1"/>
</dbReference>
<dbReference type="PANTHER" id="PTHR31027:SF2">
    <property type="entry name" value="LEBERCILIN DOMAIN-CONTAINING PROTEIN"/>
    <property type="match status" value="1"/>
</dbReference>
<name>Q8SU07_ENCCU</name>
<keyword evidence="1" id="KW-0175">Coiled coil</keyword>
<keyword evidence="3" id="KW-1185">Reference proteome</keyword>
<dbReference type="AlphaFoldDB" id="Q8SU07"/>
<evidence type="ECO:0000256" key="1">
    <source>
        <dbReference type="SAM" id="Coils"/>
    </source>
</evidence>
<reference evidence="2 3" key="1">
    <citation type="journal article" date="2001" name="Nature">
        <title>Genome sequence and gene compaction of the eukaryote parasite Encephalitozoon cuniculi.</title>
        <authorList>
            <person name="Katinka M.D."/>
            <person name="Duprat S."/>
            <person name="Cornillot E."/>
            <person name="Metenier G."/>
            <person name="Thomarat F."/>
            <person name="Prensier G."/>
            <person name="Barbe V."/>
            <person name="Peyretaillade E."/>
            <person name="Brottier P."/>
            <person name="Wincker P."/>
            <person name="Delbac F."/>
            <person name="El Alaoui H."/>
            <person name="Peyret P."/>
            <person name="Saurin W."/>
            <person name="Gouy M."/>
            <person name="Weissenbach J."/>
            <person name="Vivares C.P."/>
        </authorList>
    </citation>
    <scope>NUCLEOTIDE SEQUENCE [LARGE SCALE GENOMIC DNA]</scope>
    <source>
        <strain evidence="2 3">GB-M1</strain>
    </source>
</reference>
<dbReference type="GO" id="GO:0042175">
    <property type="term" value="C:nuclear outer membrane-endoplasmic reticulum membrane network"/>
    <property type="evidence" value="ECO:0007669"/>
    <property type="project" value="TreeGrafter"/>
</dbReference>
<sequence>MQHENRRKRIPGIHPYLAVIGELRQELGKVTASINDLRDKISAIYKQERENSPKNNLYKKLDDLSNEIKALKENRSKVFNSKSEVLGAYENVKSEIQPEKGKKMMSAQEIDGRMKEINLKLISSKCDLKTEKMFEAEIENLRKQRKNIGMLEQKSKLAVEMKGKLDVLNAEIKELNQKIAERQSIVDGIKSELKEISDQGKPKNPVVDGYEKNIQALKSKRGEISEKIKTQQEKIREKEIEYDKFLEEISIAQALERQKEEIMQRIHGLEEQKNILSKEESKLDPSKFDSIIFRMGSLSLSGEKVSLPVDLALYLSQHKIPIPTCANQMKPTIEVLKSQKESFSNQVTEKRKEFEGKISDLERKIAEERKILLGMPPTDVRLLKFKRD</sequence>
<dbReference type="VEuPathDB" id="MicrosporidiaDB:ECU11_1720"/>
<dbReference type="GO" id="GO:0003729">
    <property type="term" value="F:mRNA binding"/>
    <property type="evidence" value="ECO:0007669"/>
    <property type="project" value="TreeGrafter"/>
</dbReference>
<proteinExistence type="predicted"/>
<dbReference type="InParanoid" id="Q8SU07"/>
<organism evidence="2 3">
    <name type="scientific">Encephalitozoon cuniculi (strain GB-M1)</name>
    <name type="common">Microsporidian parasite</name>
    <dbReference type="NCBI Taxonomy" id="284813"/>
    <lineage>
        <taxon>Eukaryota</taxon>
        <taxon>Fungi</taxon>
        <taxon>Fungi incertae sedis</taxon>
        <taxon>Microsporidia</taxon>
        <taxon>Unikaryonidae</taxon>
        <taxon>Encephalitozoon</taxon>
    </lineage>
</organism>
<dbReference type="PANTHER" id="PTHR31027">
    <property type="entry name" value="NUCLEAR SEGREGATION PROTEIN BFR1"/>
    <property type="match status" value="1"/>
</dbReference>
<dbReference type="InterPro" id="IPR039604">
    <property type="entry name" value="Bfr1"/>
</dbReference>
<evidence type="ECO:0000313" key="3">
    <source>
        <dbReference type="Proteomes" id="UP000000819"/>
    </source>
</evidence>
<feature type="coiled-coil region" evidence="1">
    <location>
        <begin position="20"/>
        <end position="81"/>
    </location>
</feature>
<dbReference type="Proteomes" id="UP000000819">
    <property type="component" value="Chromosome XI"/>
</dbReference>
<gene>
    <name evidence="2" type="ordered locus">ECU11_1720</name>
</gene>
<dbReference type="KEGG" id="ecu:ECU11_1720"/>
<dbReference type="HOGENOM" id="CLU_055474_1_0_1"/>
<feature type="coiled-coil region" evidence="1">
    <location>
        <begin position="333"/>
        <end position="371"/>
    </location>
</feature>
<dbReference type="OMA" id="KMPRPVF"/>
<dbReference type="GeneID" id="860132"/>
<dbReference type="STRING" id="284813.Q8SU07"/>
<accession>Q8SU07</accession>
<evidence type="ECO:0000313" key="2">
    <source>
        <dbReference type="EMBL" id="CAD26082.1"/>
    </source>
</evidence>
<protein>
    <submittedName>
        <fullName evidence="2">Uncharacterized protein</fullName>
    </submittedName>
</protein>
<reference evidence="2 3" key="2">
    <citation type="journal article" date="2009" name="BMC Genomics">
        <title>Identification of transcriptional signals in Encephalitozoon cuniculi widespread among Microsporidia phylum: support for accurate structural genome annotation.</title>
        <authorList>
            <person name="Peyretaillade E."/>
            <person name="Goncalves O."/>
            <person name="Terrat S."/>
            <person name="Dugat-Bony E."/>
            <person name="Wincker P."/>
            <person name="Cornman R.S."/>
            <person name="Evans J.D."/>
            <person name="Delbac F."/>
            <person name="Peyret P."/>
        </authorList>
    </citation>
    <scope>NUCLEOTIDE SEQUENCE [LARGE SCALE GENOMIC DNA]</scope>
    <source>
        <strain evidence="2 3">GB-M1</strain>
    </source>
</reference>
<dbReference type="EMBL" id="AL590450">
    <property type="protein sequence ID" value="CAD26082.1"/>
    <property type="molecule type" value="Genomic_DNA"/>
</dbReference>
<dbReference type="OrthoDB" id="2195113at2759"/>
<feature type="coiled-coil region" evidence="1">
    <location>
        <begin position="151"/>
        <end position="279"/>
    </location>
</feature>
<dbReference type="GO" id="GO:0008298">
    <property type="term" value="P:intracellular mRNA localization"/>
    <property type="evidence" value="ECO:0007669"/>
    <property type="project" value="TreeGrafter"/>
</dbReference>
<dbReference type="GO" id="GO:0005783">
    <property type="term" value="C:endoplasmic reticulum"/>
    <property type="evidence" value="ECO:0007669"/>
    <property type="project" value="TreeGrafter"/>
</dbReference>